<protein>
    <submittedName>
        <fullName evidence="1">Uncharacterized protein</fullName>
    </submittedName>
</protein>
<gene>
    <name evidence="1" type="ORF">AGRA3207_007444</name>
</gene>
<dbReference type="EMBL" id="CP059572">
    <property type="protein sequence ID" value="QXJ25879.1"/>
    <property type="molecule type" value="Genomic_DNA"/>
</dbReference>
<sequence length="91" mass="9763">MDLRFIGIDPNTGDGHCPAVFLDHDSGDLVLVAKKVTDPGDHAQILEHTPIGEDERVVRMPARMRDIILKALLGEEHGDDDGADGGPAAVR</sequence>
<name>A0ABX8R638_9ACTN</name>
<reference evidence="1" key="1">
    <citation type="submission" date="2020-07" db="EMBL/GenBank/DDBJ databases">
        <authorList>
            <person name="Tarantini F.S."/>
            <person name="Hong K.W."/>
            <person name="Chan K.G."/>
        </authorList>
    </citation>
    <scope>NUCLEOTIDE SEQUENCE</scope>
    <source>
        <strain evidence="1">32-07</strain>
    </source>
</reference>
<proteinExistence type="predicted"/>
<evidence type="ECO:0000313" key="2">
    <source>
        <dbReference type="Proteomes" id="UP001049518"/>
    </source>
</evidence>
<organism evidence="1 2">
    <name type="scientific">Actinomadura graeca</name>
    <dbReference type="NCBI Taxonomy" id="2750812"/>
    <lineage>
        <taxon>Bacteria</taxon>
        <taxon>Bacillati</taxon>
        <taxon>Actinomycetota</taxon>
        <taxon>Actinomycetes</taxon>
        <taxon>Streptosporangiales</taxon>
        <taxon>Thermomonosporaceae</taxon>
        <taxon>Actinomadura</taxon>
    </lineage>
</organism>
<accession>A0ABX8R638</accession>
<keyword evidence="2" id="KW-1185">Reference proteome</keyword>
<evidence type="ECO:0000313" key="1">
    <source>
        <dbReference type="EMBL" id="QXJ25879.1"/>
    </source>
</evidence>
<dbReference type="Proteomes" id="UP001049518">
    <property type="component" value="Chromosome"/>
</dbReference>
<dbReference type="RefSeq" id="WP_231332095.1">
    <property type="nucleotide sequence ID" value="NZ_CP059572.1"/>
</dbReference>